<accession>A0A3S0RTM9</accession>
<reference evidence="3 4" key="1">
    <citation type="submission" date="2018-12" db="EMBL/GenBank/DDBJ databases">
        <title>Dyella dinghuensis sp. nov. DHOA06 and Dyella choica sp. nov. 4M-K27, isolated from forest soil.</title>
        <authorList>
            <person name="Qiu L.-H."/>
            <person name="Gao Z.-H."/>
        </authorList>
    </citation>
    <scope>NUCLEOTIDE SEQUENCE [LARGE SCALE GENOMIC DNA]</scope>
    <source>
        <strain evidence="3 4">DHOA06</strain>
    </source>
</reference>
<dbReference type="Pfam" id="PF11006">
    <property type="entry name" value="DUF2845"/>
    <property type="match status" value="1"/>
</dbReference>
<sequence length="108" mass="11829">MRRYFAIVLLFCVCNVHAMESIRIGSQLIVVGDSSAKVKEMLGNPSSRSKSSGKSASSKKGSSHRKGGVQVQSNDKTKGEKWVYRRNGHTTTFVMADGKVTHIDDVAR</sequence>
<feature type="signal peptide" evidence="2">
    <location>
        <begin position="1"/>
        <end position="18"/>
    </location>
</feature>
<keyword evidence="2" id="KW-0732">Signal</keyword>
<feature type="chain" id="PRO_5018709642" evidence="2">
    <location>
        <begin position="19"/>
        <end position="108"/>
    </location>
</feature>
<evidence type="ECO:0000313" key="3">
    <source>
        <dbReference type="EMBL" id="RUL64330.1"/>
    </source>
</evidence>
<evidence type="ECO:0000313" key="4">
    <source>
        <dbReference type="Proteomes" id="UP000267077"/>
    </source>
</evidence>
<dbReference type="EMBL" id="RYZR01000005">
    <property type="protein sequence ID" value="RUL64330.1"/>
    <property type="molecule type" value="Genomic_DNA"/>
</dbReference>
<organism evidence="3 4">
    <name type="scientific">Dyella dinghuensis</name>
    <dbReference type="NCBI Taxonomy" id="1920169"/>
    <lineage>
        <taxon>Bacteria</taxon>
        <taxon>Pseudomonadati</taxon>
        <taxon>Pseudomonadota</taxon>
        <taxon>Gammaproteobacteria</taxon>
        <taxon>Lysobacterales</taxon>
        <taxon>Rhodanobacteraceae</taxon>
        <taxon>Dyella</taxon>
    </lineage>
</organism>
<protein>
    <submittedName>
        <fullName evidence="3">DUF2845 domain-containing protein</fullName>
    </submittedName>
</protein>
<dbReference type="Proteomes" id="UP000267077">
    <property type="component" value="Unassembled WGS sequence"/>
</dbReference>
<proteinExistence type="predicted"/>
<gene>
    <name evidence="3" type="ORF">EKH79_09850</name>
</gene>
<dbReference type="RefSeq" id="WP_126673610.1">
    <property type="nucleotide sequence ID" value="NZ_RYZR01000005.1"/>
</dbReference>
<feature type="region of interest" description="Disordered" evidence="1">
    <location>
        <begin position="40"/>
        <end position="82"/>
    </location>
</feature>
<dbReference type="InterPro" id="IPR021268">
    <property type="entry name" value="DUF2845"/>
</dbReference>
<name>A0A3S0RTM9_9GAMM</name>
<feature type="compositionally biased region" description="Low complexity" evidence="1">
    <location>
        <begin position="46"/>
        <end position="60"/>
    </location>
</feature>
<evidence type="ECO:0000256" key="1">
    <source>
        <dbReference type="SAM" id="MobiDB-lite"/>
    </source>
</evidence>
<dbReference type="AlphaFoldDB" id="A0A3S0RTM9"/>
<evidence type="ECO:0000256" key="2">
    <source>
        <dbReference type="SAM" id="SignalP"/>
    </source>
</evidence>
<keyword evidence="4" id="KW-1185">Reference proteome</keyword>
<dbReference type="OrthoDB" id="5959004at2"/>
<comment type="caution">
    <text evidence="3">The sequence shown here is derived from an EMBL/GenBank/DDBJ whole genome shotgun (WGS) entry which is preliminary data.</text>
</comment>